<dbReference type="EC" id="3.1.-.-" evidence="9"/>
<dbReference type="RefSeq" id="WP_075063694.1">
    <property type="nucleotide sequence ID" value="NZ_LGCL01000034.1"/>
</dbReference>
<dbReference type="GO" id="GO:0016787">
    <property type="term" value="F:hydrolase activity"/>
    <property type="evidence" value="ECO:0007669"/>
    <property type="project" value="UniProtKB-KW"/>
</dbReference>
<accession>A0A0P6X2C7</accession>
<protein>
    <recommendedName>
        <fullName evidence="9">CRISPR-associated endoribonuclease Cas2</fullName>
        <ecNumber evidence="9">3.1.-.-</ecNumber>
    </recommendedName>
</protein>
<gene>
    <name evidence="9" type="primary">cas2</name>
    <name evidence="11" type="ORF">ADN00_14220</name>
</gene>
<keyword evidence="4 9" id="KW-0479">Metal-binding</keyword>
<comment type="caution">
    <text evidence="11">The sequence shown here is derived from an EMBL/GenBank/DDBJ whole genome shotgun (WGS) entry which is preliminary data.</text>
</comment>
<dbReference type="STRING" id="1134406.ADN00_14220"/>
<comment type="function">
    <text evidence="9">CRISPR (clustered regularly interspaced short palindromic repeat), is an adaptive immune system that provides protection against mobile genetic elements (viruses, transposable elements and conjugative plasmids). CRISPR clusters contain sequences complementary to antecedent mobile elements and target invading nucleic acids. CRISPR clusters are transcribed and processed into CRISPR RNA (crRNA). Functions as a ssRNA-specific endoribonuclease. Involved in the integration of spacer DNA into the CRISPR cassette.</text>
</comment>
<feature type="binding site" evidence="9">
    <location>
        <position position="14"/>
    </location>
    <ligand>
        <name>Mg(2+)</name>
        <dbReference type="ChEBI" id="CHEBI:18420"/>
        <note>catalytic</note>
    </ligand>
</feature>
<keyword evidence="5 9" id="KW-0255">Endonuclease</keyword>
<evidence type="ECO:0000256" key="3">
    <source>
        <dbReference type="ARBA" id="ARBA00022722"/>
    </source>
</evidence>
<keyword evidence="8 9" id="KW-0051">Antiviral defense</keyword>
<dbReference type="Pfam" id="PF09827">
    <property type="entry name" value="CRISPR_Cas2"/>
    <property type="match status" value="1"/>
</dbReference>
<dbReference type="SUPFAM" id="SSF143430">
    <property type="entry name" value="TTP0101/SSO1404-like"/>
    <property type="match status" value="1"/>
</dbReference>
<dbReference type="PIRSF" id="PIRSF032582">
    <property type="entry name" value="Cas2"/>
    <property type="match status" value="1"/>
</dbReference>
<dbReference type="GO" id="GO:0004521">
    <property type="term" value="F:RNA endonuclease activity"/>
    <property type="evidence" value="ECO:0007669"/>
    <property type="project" value="UniProtKB-UniRule"/>
</dbReference>
<dbReference type="GO" id="GO:0046872">
    <property type="term" value="F:metal ion binding"/>
    <property type="evidence" value="ECO:0007669"/>
    <property type="project" value="UniProtKB-UniRule"/>
</dbReference>
<evidence type="ECO:0000256" key="6">
    <source>
        <dbReference type="ARBA" id="ARBA00022801"/>
    </source>
</evidence>
<evidence type="ECO:0000313" key="12">
    <source>
        <dbReference type="Proteomes" id="UP000050417"/>
    </source>
</evidence>
<evidence type="ECO:0000256" key="10">
    <source>
        <dbReference type="PIRNR" id="PIRNR032582"/>
    </source>
</evidence>
<dbReference type="InterPro" id="IPR019199">
    <property type="entry name" value="Virulence_VapD/CRISPR_Cas2"/>
</dbReference>
<proteinExistence type="inferred from homology"/>
<keyword evidence="6 9" id="KW-0378">Hydrolase</keyword>
<evidence type="ECO:0000256" key="7">
    <source>
        <dbReference type="ARBA" id="ARBA00022842"/>
    </source>
</evidence>
<dbReference type="Gene3D" id="3.30.70.240">
    <property type="match status" value="1"/>
</dbReference>
<dbReference type="EMBL" id="LGCL01000034">
    <property type="protein sequence ID" value="KPL73723.1"/>
    <property type="molecule type" value="Genomic_DNA"/>
</dbReference>
<evidence type="ECO:0000256" key="8">
    <source>
        <dbReference type="ARBA" id="ARBA00023118"/>
    </source>
</evidence>
<dbReference type="GO" id="GO:0043571">
    <property type="term" value="P:maintenance of CRISPR repeat elements"/>
    <property type="evidence" value="ECO:0007669"/>
    <property type="project" value="UniProtKB-UniRule"/>
</dbReference>
<dbReference type="CDD" id="cd09725">
    <property type="entry name" value="Cas2_I_II_III"/>
    <property type="match status" value="1"/>
</dbReference>
<dbReference type="GO" id="GO:0051607">
    <property type="term" value="P:defense response to virus"/>
    <property type="evidence" value="ECO:0007669"/>
    <property type="project" value="UniProtKB-UniRule"/>
</dbReference>
<evidence type="ECO:0000256" key="9">
    <source>
        <dbReference type="HAMAP-Rule" id="MF_01471"/>
    </source>
</evidence>
<comment type="cofactor">
    <cofactor evidence="1 9">
        <name>Mg(2+)</name>
        <dbReference type="ChEBI" id="CHEBI:18420"/>
    </cofactor>
</comment>
<dbReference type="PANTHER" id="PTHR34405">
    <property type="entry name" value="CRISPR-ASSOCIATED ENDORIBONUCLEASE CAS2"/>
    <property type="match status" value="1"/>
</dbReference>
<evidence type="ECO:0000256" key="1">
    <source>
        <dbReference type="ARBA" id="ARBA00001946"/>
    </source>
</evidence>
<dbReference type="Proteomes" id="UP000050417">
    <property type="component" value="Unassembled WGS sequence"/>
</dbReference>
<name>A0A0P6X2C7_9CHLR</name>
<dbReference type="PANTHER" id="PTHR34405:SF3">
    <property type="entry name" value="CRISPR-ASSOCIATED ENDORIBONUCLEASE CAS2 3"/>
    <property type="match status" value="1"/>
</dbReference>
<dbReference type="NCBIfam" id="TIGR01573">
    <property type="entry name" value="cas2"/>
    <property type="match status" value="1"/>
</dbReference>
<keyword evidence="7 9" id="KW-0460">Magnesium</keyword>
<organism evidence="11 12">
    <name type="scientific">Ornatilinea apprima</name>
    <dbReference type="NCBI Taxonomy" id="1134406"/>
    <lineage>
        <taxon>Bacteria</taxon>
        <taxon>Bacillati</taxon>
        <taxon>Chloroflexota</taxon>
        <taxon>Anaerolineae</taxon>
        <taxon>Anaerolineales</taxon>
        <taxon>Anaerolineaceae</taxon>
        <taxon>Ornatilinea</taxon>
    </lineage>
</organism>
<evidence type="ECO:0000256" key="4">
    <source>
        <dbReference type="ARBA" id="ARBA00022723"/>
    </source>
</evidence>
<comment type="subunit">
    <text evidence="9">Homodimer, forms a heterotetramer with a Cas1 homodimer.</text>
</comment>
<sequence length="97" mass="10890">MKNDGRAFYVIAYDIADNKRRAKIAREMEALGARVQGSVFEAWLTPAELKKLTTRAAKVLKADEDSLRYYVICEACRAKIQTQGKAKTTPPPDLMIV</sequence>
<reference evidence="11 12" key="1">
    <citation type="submission" date="2015-07" db="EMBL/GenBank/DDBJ databases">
        <title>Genome sequence of Ornatilinea apprima DSM 23815.</title>
        <authorList>
            <person name="Hemp J."/>
            <person name="Ward L.M."/>
            <person name="Pace L.A."/>
            <person name="Fischer W.W."/>
        </authorList>
    </citation>
    <scope>NUCLEOTIDE SEQUENCE [LARGE SCALE GENOMIC DNA]</scope>
    <source>
        <strain evidence="11 12">P3M-1</strain>
    </source>
</reference>
<dbReference type="HAMAP" id="MF_01471">
    <property type="entry name" value="Cas2"/>
    <property type="match status" value="1"/>
</dbReference>
<dbReference type="OrthoDB" id="9798176at2"/>
<keyword evidence="12" id="KW-1185">Reference proteome</keyword>
<evidence type="ECO:0000256" key="2">
    <source>
        <dbReference type="ARBA" id="ARBA00009959"/>
    </source>
</evidence>
<evidence type="ECO:0000256" key="5">
    <source>
        <dbReference type="ARBA" id="ARBA00022759"/>
    </source>
</evidence>
<dbReference type="AlphaFoldDB" id="A0A0P6X2C7"/>
<comment type="similarity">
    <text evidence="2 9 10">Belongs to the CRISPR-associated endoribonuclease Cas2 protein family.</text>
</comment>
<dbReference type="InterPro" id="IPR021127">
    <property type="entry name" value="CRISPR_associated_Cas2"/>
</dbReference>
<evidence type="ECO:0000313" key="11">
    <source>
        <dbReference type="EMBL" id="KPL73723.1"/>
    </source>
</evidence>
<keyword evidence="3 9" id="KW-0540">Nuclease</keyword>